<accession>A0A1D2QRA6</accession>
<evidence type="ECO:0000256" key="1">
    <source>
        <dbReference type="SAM" id="SignalP"/>
    </source>
</evidence>
<dbReference type="AlphaFoldDB" id="A0A1D2QRA6"/>
<gene>
    <name evidence="3" type="ORF">AB835_05160</name>
</gene>
<evidence type="ECO:0000313" key="4">
    <source>
        <dbReference type="Proteomes" id="UP000242502"/>
    </source>
</evidence>
<proteinExistence type="predicted"/>
<organism evidence="3 4">
    <name type="scientific">Candidatus Endobugula sertula</name>
    <name type="common">Bugula neritina bacterial symbiont</name>
    <dbReference type="NCBI Taxonomy" id="62101"/>
    <lineage>
        <taxon>Bacteria</taxon>
        <taxon>Pseudomonadati</taxon>
        <taxon>Pseudomonadota</taxon>
        <taxon>Gammaproteobacteria</taxon>
        <taxon>Cellvibrionales</taxon>
        <taxon>Cellvibrionaceae</taxon>
        <taxon>Candidatus Endobugula</taxon>
    </lineage>
</organism>
<dbReference type="EMBL" id="MDLC01000013">
    <property type="protein sequence ID" value="ODS24121.1"/>
    <property type="molecule type" value="Genomic_DNA"/>
</dbReference>
<feature type="signal peptide" evidence="1">
    <location>
        <begin position="1"/>
        <end position="19"/>
    </location>
</feature>
<reference evidence="3 4" key="1">
    <citation type="journal article" date="2016" name="Appl. Environ. Microbiol.">
        <title>Lack of Overt Genome Reduction in the Bryostatin-Producing Bryozoan Symbiont "Candidatus Endobugula sertula".</title>
        <authorList>
            <person name="Miller I.J."/>
            <person name="Vanee N."/>
            <person name="Fong S.S."/>
            <person name="Lim-Fong G.E."/>
            <person name="Kwan J.C."/>
        </authorList>
    </citation>
    <scope>NUCLEOTIDE SEQUENCE [LARGE SCALE GENOMIC DNA]</scope>
    <source>
        <strain evidence="3">AB1-4</strain>
    </source>
</reference>
<comment type="caution">
    <text evidence="3">The sequence shown here is derived from an EMBL/GenBank/DDBJ whole genome shotgun (WGS) entry which is preliminary data.</text>
</comment>
<feature type="domain" description="DUF2059" evidence="2">
    <location>
        <begin position="95"/>
        <end position="151"/>
    </location>
</feature>
<name>A0A1D2QRA6_9GAMM</name>
<protein>
    <recommendedName>
        <fullName evidence="2">DUF2059 domain-containing protein</fullName>
    </recommendedName>
</protein>
<dbReference type="Proteomes" id="UP000242502">
    <property type="component" value="Unassembled WGS sequence"/>
</dbReference>
<evidence type="ECO:0000259" key="2">
    <source>
        <dbReference type="Pfam" id="PF09832"/>
    </source>
</evidence>
<feature type="chain" id="PRO_5008906557" description="DUF2059 domain-containing protein" evidence="1">
    <location>
        <begin position="20"/>
        <end position="167"/>
    </location>
</feature>
<keyword evidence="1" id="KW-0732">Signal</keyword>
<dbReference type="STRING" id="62101.AB835_05160"/>
<dbReference type="Pfam" id="PF09832">
    <property type="entry name" value="DUF2059"/>
    <property type="match status" value="1"/>
</dbReference>
<dbReference type="InterPro" id="IPR018637">
    <property type="entry name" value="DUF2059"/>
</dbReference>
<sequence length="167" mass="19421">MIKKLLITLIYCISLNVIAAESIEKISQEKKQAIDEVLTITGSLTVTDLMSNDIAQQMVDGLYHRQWSLQPEIITTIRDEIKQIMYDEFIANGLMKSIVYVIYDKHFSLQELQEIVIFYKTPTGKKLITVLPQVTQEALSEGRRYGQRLVPLIQERMKKRFEKLELQ</sequence>
<evidence type="ECO:0000313" key="3">
    <source>
        <dbReference type="EMBL" id="ODS24121.1"/>
    </source>
</evidence>